<evidence type="ECO:0000313" key="7">
    <source>
        <dbReference type="EMBL" id="SDC20585.1"/>
    </source>
</evidence>
<dbReference type="Gene3D" id="3.10.290.10">
    <property type="entry name" value="RNA-binding S4 domain"/>
    <property type="match status" value="1"/>
</dbReference>
<reference evidence="7 8" key="1">
    <citation type="submission" date="2016-10" db="EMBL/GenBank/DDBJ databases">
        <authorList>
            <person name="de Groot N.N."/>
        </authorList>
    </citation>
    <scope>NUCLEOTIDE SEQUENCE [LARGE SCALE GENOMIC DNA]</scope>
    <source>
        <strain evidence="7 8">DSM 16619</strain>
    </source>
</reference>
<dbReference type="GO" id="GO:0003727">
    <property type="term" value="F:single-stranded RNA binding"/>
    <property type="evidence" value="ECO:0007669"/>
    <property type="project" value="InterPro"/>
</dbReference>
<evidence type="ECO:0000313" key="8">
    <source>
        <dbReference type="Proteomes" id="UP000198781"/>
    </source>
</evidence>
<dbReference type="SMART" id="SM00363">
    <property type="entry name" value="S4"/>
    <property type="match status" value="1"/>
</dbReference>
<dbReference type="GO" id="GO:0043023">
    <property type="term" value="F:ribosomal large subunit binding"/>
    <property type="evidence" value="ECO:0007669"/>
    <property type="project" value="InterPro"/>
</dbReference>
<dbReference type="PIRSF" id="PIRSF016821">
    <property type="entry name" value="HSP15"/>
    <property type="match status" value="1"/>
</dbReference>
<dbReference type="EMBL" id="FMZC01000001">
    <property type="protein sequence ID" value="SDC20585.1"/>
    <property type="molecule type" value="Genomic_DNA"/>
</dbReference>
<keyword evidence="8" id="KW-1185">Reference proteome</keyword>
<sequence length="139" mass="15490">MNAPESMRLDKWLWCARFYKTRSLAVEEIGKGRVTVNGQATKAARELRPGDSVALKQGPMQRTVLVRALSGMRGPAPVAQLLYEETAESIAAREKAAEQRRLAPEPAASLQEGRPTKRDRRNIDQARDWGSRWSASADD</sequence>
<dbReference type="GO" id="GO:0034605">
    <property type="term" value="P:cellular response to heat"/>
    <property type="evidence" value="ECO:0007669"/>
    <property type="project" value="InterPro"/>
</dbReference>
<dbReference type="InterPro" id="IPR036986">
    <property type="entry name" value="S4_RNA-bd_sf"/>
</dbReference>
<proteinExistence type="inferred from homology"/>
<feature type="compositionally biased region" description="Basic and acidic residues" evidence="5">
    <location>
        <begin position="94"/>
        <end position="103"/>
    </location>
</feature>
<evidence type="ECO:0000259" key="6">
    <source>
        <dbReference type="SMART" id="SM00363"/>
    </source>
</evidence>
<keyword evidence="2 4" id="KW-0694">RNA-binding</keyword>
<evidence type="ECO:0000256" key="1">
    <source>
        <dbReference type="ARBA" id="ARBA00008396"/>
    </source>
</evidence>
<dbReference type="GO" id="GO:0003677">
    <property type="term" value="F:DNA binding"/>
    <property type="evidence" value="ECO:0007669"/>
    <property type="project" value="UniProtKB-KW"/>
</dbReference>
<feature type="domain" description="RNA-binding S4" evidence="6">
    <location>
        <begin position="7"/>
        <end position="70"/>
    </location>
</feature>
<protein>
    <submittedName>
        <fullName evidence="7">Heat shock protein Hsp15</fullName>
    </submittedName>
</protein>
<evidence type="ECO:0000256" key="4">
    <source>
        <dbReference type="PROSITE-ProRule" id="PRU00182"/>
    </source>
</evidence>
<comment type="similarity">
    <text evidence="1">Belongs to the HSP15 family.</text>
</comment>
<feature type="region of interest" description="Disordered" evidence="5">
    <location>
        <begin position="94"/>
        <end position="139"/>
    </location>
</feature>
<keyword evidence="7" id="KW-0346">Stress response</keyword>
<evidence type="ECO:0000256" key="2">
    <source>
        <dbReference type="ARBA" id="ARBA00022884"/>
    </source>
</evidence>
<dbReference type="PROSITE" id="PS50889">
    <property type="entry name" value="S4"/>
    <property type="match status" value="1"/>
</dbReference>
<evidence type="ECO:0000256" key="3">
    <source>
        <dbReference type="ARBA" id="ARBA00023125"/>
    </source>
</evidence>
<evidence type="ECO:0000256" key="5">
    <source>
        <dbReference type="SAM" id="MobiDB-lite"/>
    </source>
</evidence>
<dbReference type="OrthoDB" id="9797176at2"/>
<gene>
    <name evidence="7" type="ORF">SAMN05192589_101452</name>
</gene>
<dbReference type="Pfam" id="PF01479">
    <property type="entry name" value="S4"/>
    <property type="match status" value="1"/>
</dbReference>
<dbReference type="InterPro" id="IPR025708">
    <property type="entry name" value="HSP15"/>
</dbReference>
<name>A0A1G6JQ63_9BURK</name>
<organism evidence="7 8">
    <name type="scientific">Paracidovorax valerianellae</name>
    <dbReference type="NCBI Taxonomy" id="187868"/>
    <lineage>
        <taxon>Bacteria</taxon>
        <taxon>Pseudomonadati</taxon>
        <taxon>Pseudomonadota</taxon>
        <taxon>Betaproteobacteria</taxon>
        <taxon>Burkholderiales</taxon>
        <taxon>Comamonadaceae</taxon>
        <taxon>Paracidovorax</taxon>
    </lineage>
</organism>
<dbReference type="SUPFAM" id="SSF55174">
    <property type="entry name" value="Alpha-L RNA-binding motif"/>
    <property type="match status" value="1"/>
</dbReference>
<dbReference type="CDD" id="cd00165">
    <property type="entry name" value="S4"/>
    <property type="match status" value="1"/>
</dbReference>
<dbReference type="STRING" id="187868.SAMN05192589_101452"/>
<dbReference type="InterPro" id="IPR002942">
    <property type="entry name" value="S4_RNA-bd"/>
</dbReference>
<accession>A0A1G6JQ63</accession>
<feature type="compositionally biased region" description="Basic and acidic residues" evidence="5">
    <location>
        <begin position="121"/>
        <end position="130"/>
    </location>
</feature>
<keyword evidence="3" id="KW-0238">DNA-binding</keyword>
<dbReference type="Proteomes" id="UP000198781">
    <property type="component" value="Unassembled WGS sequence"/>
</dbReference>
<dbReference type="RefSeq" id="WP_092739832.1">
    <property type="nucleotide sequence ID" value="NZ_FMZC01000001.1"/>
</dbReference>
<dbReference type="AlphaFoldDB" id="A0A1G6JQ63"/>